<reference evidence="2 3" key="1">
    <citation type="submission" date="2018-09" db="EMBL/GenBank/DDBJ databases">
        <title>A high-quality reference genome of wild soybean provides a powerful tool to mine soybean genomes.</title>
        <authorList>
            <person name="Xie M."/>
            <person name="Chung C.Y.L."/>
            <person name="Li M.-W."/>
            <person name="Wong F.-L."/>
            <person name="Chan T.-F."/>
            <person name="Lam H.-M."/>
        </authorList>
    </citation>
    <scope>NUCLEOTIDE SEQUENCE [LARGE SCALE GENOMIC DNA]</scope>
    <source>
        <strain evidence="3">cv. W05</strain>
        <tissue evidence="2">Hypocotyl of etiolated seedlings</tissue>
    </source>
</reference>
<comment type="caution">
    <text evidence="2">The sequence shown here is derived from an EMBL/GenBank/DDBJ whole genome shotgun (WGS) entry which is preliminary data.</text>
</comment>
<feature type="region of interest" description="Disordered" evidence="1">
    <location>
        <begin position="27"/>
        <end position="57"/>
    </location>
</feature>
<name>A0A445FFA5_GLYSO</name>
<accession>A0A445FFA5</accession>
<dbReference type="EMBL" id="QZWG01000019">
    <property type="protein sequence ID" value="RZB47535.1"/>
    <property type="molecule type" value="Genomic_DNA"/>
</dbReference>
<evidence type="ECO:0000256" key="1">
    <source>
        <dbReference type="SAM" id="MobiDB-lite"/>
    </source>
</evidence>
<sequence length="88" mass="9921">MLVGMKTIIASLKSKQNFQHRRINEFYHPHQPSKPGFVERCFDQSDDKSSSSPSTSGLNIWRAGTIINISTISHIASFNENHSYVVSI</sequence>
<evidence type="ECO:0000313" key="2">
    <source>
        <dbReference type="EMBL" id="RZB47535.1"/>
    </source>
</evidence>
<protein>
    <submittedName>
        <fullName evidence="2">Uncharacterized protein</fullName>
    </submittedName>
</protein>
<dbReference type="Proteomes" id="UP000289340">
    <property type="component" value="Chromosome 19"/>
</dbReference>
<keyword evidence="3" id="KW-1185">Reference proteome</keyword>
<organism evidence="2 3">
    <name type="scientific">Glycine soja</name>
    <name type="common">Wild soybean</name>
    <dbReference type="NCBI Taxonomy" id="3848"/>
    <lineage>
        <taxon>Eukaryota</taxon>
        <taxon>Viridiplantae</taxon>
        <taxon>Streptophyta</taxon>
        <taxon>Embryophyta</taxon>
        <taxon>Tracheophyta</taxon>
        <taxon>Spermatophyta</taxon>
        <taxon>Magnoliopsida</taxon>
        <taxon>eudicotyledons</taxon>
        <taxon>Gunneridae</taxon>
        <taxon>Pentapetalae</taxon>
        <taxon>rosids</taxon>
        <taxon>fabids</taxon>
        <taxon>Fabales</taxon>
        <taxon>Fabaceae</taxon>
        <taxon>Papilionoideae</taxon>
        <taxon>50 kb inversion clade</taxon>
        <taxon>NPAAA clade</taxon>
        <taxon>indigoferoid/millettioid clade</taxon>
        <taxon>Phaseoleae</taxon>
        <taxon>Glycine</taxon>
        <taxon>Glycine subgen. Soja</taxon>
    </lineage>
</organism>
<dbReference type="AlphaFoldDB" id="A0A445FFA5"/>
<proteinExistence type="predicted"/>
<gene>
    <name evidence="2" type="ORF">D0Y65_051232</name>
</gene>
<feature type="compositionally biased region" description="Basic and acidic residues" evidence="1">
    <location>
        <begin position="40"/>
        <end position="49"/>
    </location>
</feature>
<evidence type="ECO:0000313" key="3">
    <source>
        <dbReference type="Proteomes" id="UP000289340"/>
    </source>
</evidence>